<evidence type="ECO:0000256" key="7">
    <source>
        <dbReference type="HAMAP-Rule" id="MF_02065"/>
    </source>
</evidence>
<dbReference type="Pfam" id="PF02618">
    <property type="entry name" value="YceG"/>
    <property type="match status" value="1"/>
</dbReference>
<dbReference type="Proteomes" id="UP000605848">
    <property type="component" value="Unassembled WGS sequence"/>
</dbReference>
<dbReference type="PANTHER" id="PTHR30518:SF2">
    <property type="entry name" value="ENDOLYTIC MUREIN TRANSGLYCOSYLASE"/>
    <property type="match status" value="1"/>
</dbReference>
<keyword evidence="3 7" id="KW-1133">Transmembrane helix</keyword>
<dbReference type="AlphaFoldDB" id="A0A936Z668"/>
<comment type="similarity">
    <text evidence="7">Belongs to the transglycosylase MltG family.</text>
</comment>
<name>A0A936Z668_9HYPH</name>
<gene>
    <name evidence="7 9" type="primary">mltG</name>
    <name evidence="9" type="ORF">JKG68_01995</name>
</gene>
<dbReference type="EMBL" id="JAEQMY010000002">
    <property type="protein sequence ID" value="MBL0402731.1"/>
    <property type="molecule type" value="Genomic_DNA"/>
</dbReference>
<keyword evidence="7" id="KW-0997">Cell inner membrane</keyword>
<feature type="compositionally biased region" description="Basic and acidic residues" evidence="8">
    <location>
        <begin position="438"/>
        <end position="448"/>
    </location>
</feature>
<feature type="site" description="Important for catalytic activity" evidence="7">
    <location>
        <position position="256"/>
    </location>
</feature>
<evidence type="ECO:0000256" key="1">
    <source>
        <dbReference type="ARBA" id="ARBA00022475"/>
    </source>
</evidence>
<keyword evidence="10" id="KW-1185">Reference proteome</keyword>
<feature type="transmembrane region" description="Helical" evidence="7">
    <location>
        <begin position="55"/>
        <end position="79"/>
    </location>
</feature>
<dbReference type="Gene3D" id="3.30.160.60">
    <property type="entry name" value="Classic Zinc Finger"/>
    <property type="match status" value="1"/>
</dbReference>
<organism evidence="9 10">
    <name type="scientific">Microvirga aerilata</name>
    <dbReference type="NCBI Taxonomy" id="670292"/>
    <lineage>
        <taxon>Bacteria</taxon>
        <taxon>Pseudomonadati</taxon>
        <taxon>Pseudomonadota</taxon>
        <taxon>Alphaproteobacteria</taxon>
        <taxon>Hyphomicrobiales</taxon>
        <taxon>Methylobacteriaceae</taxon>
        <taxon>Microvirga</taxon>
    </lineage>
</organism>
<evidence type="ECO:0000256" key="3">
    <source>
        <dbReference type="ARBA" id="ARBA00022989"/>
    </source>
</evidence>
<dbReference type="CDD" id="cd08010">
    <property type="entry name" value="MltG_like"/>
    <property type="match status" value="1"/>
</dbReference>
<dbReference type="PANTHER" id="PTHR30518">
    <property type="entry name" value="ENDOLYTIC MUREIN TRANSGLYCOSYLASE"/>
    <property type="match status" value="1"/>
</dbReference>
<comment type="function">
    <text evidence="7">Functions as a peptidoglycan terminase that cleaves nascent peptidoglycan strands endolytically to terminate their elongation.</text>
</comment>
<evidence type="ECO:0000256" key="8">
    <source>
        <dbReference type="SAM" id="MobiDB-lite"/>
    </source>
</evidence>
<dbReference type="HAMAP" id="MF_02065">
    <property type="entry name" value="MltG"/>
    <property type="match status" value="1"/>
</dbReference>
<comment type="subcellular location">
    <subcellularLocation>
        <location evidence="7">Cell inner membrane</location>
        <topology evidence="7">Single-pass membrane protein</topology>
    </subcellularLocation>
</comment>
<dbReference type="GO" id="GO:0008932">
    <property type="term" value="F:lytic endotransglycosylase activity"/>
    <property type="evidence" value="ECO:0007669"/>
    <property type="project" value="UniProtKB-UniRule"/>
</dbReference>
<reference evidence="9" key="1">
    <citation type="submission" date="2021-01" db="EMBL/GenBank/DDBJ databases">
        <title>Microvirga sp.</title>
        <authorList>
            <person name="Kim M.K."/>
        </authorList>
    </citation>
    <scope>NUCLEOTIDE SEQUENCE</scope>
    <source>
        <strain evidence="9">5420S-16</strain>
    </source>
</reference>
<evidence type="ECO:0000256" key="5">
    <source>
        <dbReference type="ARBA" id="ARBA00023239"/>
    </source>
</evidence>
<feature type="compositionally biased region" description="Basic and acidic residues" evidence="8">
    <location>
        <begin position="377"/>
        <end position="390"/>
    </location>
</feature>
<evidence type="ECO:0000313" key="10">
    <source>
        <dbReference type="Proteomes" id="UP000605848"/>
    </source>
</evidence>
<evidence type="ECO:0000256" key="2">
    <source>
        <dbReference type="ARBA" id="ARBA00022692"/>
    </source>
</evidence>
<dbReference type="GO" id="GO:0071555">
    <property type="term" value="P:cell wall organization"/>
    <property type="evidence" value="ECO:0007669"/>
    <property type="project" value="UniProtKB-KW"/>
</dbReference>
<dbReference type="Gene3D" id="3.30.1490.480">
    <property type="entry name" value="Endolytic murein transglycosylase"/>
    <property type="match status" value="1"/>
</dbReference>
<dbReference type="EC" id="4.2.2.29" evidence="7"/>
<keyword evidence="2 7" id="KW-0812">Transmembrane</keyword>
<feature type="region of interest" description="Disordered" evidence="8">
    <location>
        <begin position="1"/>
        <end position="49"/>
    </location>
</feature>
<evidence type="ECO:0000256" key="4">
    <source>
        <dbReference type="ARBA" id="ARBA00023136"/>
    </source>
</evidence>
<comment type="caution">
    <text evidence="9">The sequence shown here is derived from an EMBL/GenBank/DDBJ whole genome shotgun (WGS) entry which is preliminary data.</text>
</comment>
<feature type="region of interest" description="Disordered" evidence="8">
    <location>
        <begin position="377"/>
        <end position="463"/>
    </location>
</feature>
<dbReference type="RefSeq" id="WP_202055662.1">
    <property type="nucleotide sequence ID" value="NZ_JAEQMY010000002.1"/>
</dbReference>
<proteinExistence type="inferred from homology"/>
<evidence type="ECO:0000313" key="9">
    <source>
        <dbReference type="EMBL" id="MBL0402731.1"/>
    </source>
</evidence>
<dbReference type="GO" id="GO:0009252">
    <property type="term" value="P:peptidoglycan biosynthetic process"/>
    <property type="evidence" value="ECO:0007669"/>
    <property type="project" value="UniProtKB-UniRule"/>
</dbReference>
<accession>A0A936Z668</accession>
<dbReference type="GO" id="GO:0005886">
    <property type="term" value="C:plasma membrane"/>
    <property type="evidence" value="ECO:0007669"/>
    <property type="project" value="UniProtKB-SubCell"/>
</dbReference>
<keyword evidence="6 7" id="KW-0961">Cell wall biogenesis/degradation</keyword>
<evidence type="ECO:0000256" key="6">
    <source>
        <dbReference type="ARBA" id="ARBA00023316"/>
    </source>
</evidence>
<dbReference type="InterPro" id="IPR003770">
    <property type="entry name" value="MLTG-like"/>
</dbReference>
<protein>
    <recommendedName>
        <fullName evidence="7">Endolytic murein transglycosylase</fullName>
        <ecNumber evidence="7">4.2.2.29</ecNumber>
    </recommendedName>
    <alternativeName>
        <fullName evidence="7">Peptidoglycan lytic transglycosylase</fullName>
    </alternativeName>
    <alternativeName>
        <fullName evidence="7">Peptidoglycan polymerization terminase</fullName>
    </alternativeName>
</protein>
<keyword evidence="5 7" id="KW-0456">Lyase</keyword>
<keyword evidence="4 7" id="KW-0472">Membrane</keyword>
<sequence>MFGRKKKILLPPVDDSDGHGPAQPRLSPRSPSEAIKPSMAPPPPPKLRRRRRGMLSVFSGLLTLLVALAIAAIFGFSMLQQEVTAQGPLQSDKVVVIPRNTGTGEIAQILKQEGVIEQPLLFQAYAYINRQRGQLKAGEFQFKAGTSVEDAIDTLIQGKAILHTVTVPEGLTSEQIVARLYENETLTGDVTETPREGSLLPDTYKFERGTTRQQIINTMQAAQKQAIEQIWQRRSAELPIRSPQELVILASIVEKETGRADERTRVAGVFINRLMKRMRLQSDPTIVYGLVGGKGTLGRGILRSEIEAATPYNTYVVEGLPPGPIANPGRAALEAVANPSRTKDLYFVADGSGGHAFAESYEQHQRNVTRWRQIEKARPAPEAGDVDRVLPDAAAPGQTGLPGSITPELRGTANALPASGARPAGRPGQARGFDASEGTERDPLKNKTFDLSNPKSVPALRQP</sequence>
<dbReference type="NCBIfam" id="TIGR00247">
    <property type="entry name" value="endolytic transglycosylase MltG"/>
    <property type="match status" value="1"/>
</dbReference>
<keyword evidence="1 7" id="KW-1003">Cell membrane</keyword>
<comment type="catalytic activity">
    <reaction evidence="7">
        <text>a peptidoglycan chain = a peptidoglycan chain with N-acetyl-1,6-anhydromuramyl-[peptide] at the reducing end + a peptidoglycan chain with N-acetylglucosamine at the non-reducing end.</text>
        <dbReference type="EC" id="4.2.2.29"/>
    </reaction>
</comment>